<keyword evidence="4" id="KW-0547">Nucleotide-binding</keyword>
<comment type="caution">
    <text evidence="12">The sequence shown here is derived from an EMBL/GenBank/DDBJ whole genome shotgun (WGS) entry which is preliminary data.</text>
</comment>
<dbReference type="SUPFAM" id="SSF90123">
    <property type="entry name" value="ABC transporter transmembrane region"/>
    <property type="match status" value="2"/>
</dbReference>
<feature type="domain" description="ABC transporter" evidence="10">
    <location>
        <begin position="1177"/>
        <end position="1417"/>
    </location>
</feature>
<keyword evidence="5" id="KW-0067">ATP-binding</keyword>
<dbReference type="InterPro" id="IPR027417">
    <property type="entry name" value="P-loop_NTPase"/>
</dbReference>
<evidence type="ECO:0000256" key="7">
    <source>
        <dbReference type="ARBA" id="ARBA00023136"/>
    </source>
</evidence>
<feature type="compositionally biased region" description="Basic and acidic residues" evidence="8">
    <location>
        <begin position="110"/>
        <end position="126"/>
    </location>
</feature>
<gene>
    <name evidence="12" type="ORF">FFLO_02221</name>
</gene>
<proteinExistence type="inferred from homology"/>
<dbReference type="EMBL" id="JABELV010000034">
    <property type="protein sequence ID" value="KAG7562329.1"/>
    <property type="molecule type" value="Genomic_DNA"/>
</dbReference>
<feature type="transmembrane region" description="Helical" evidence="9">
    <location>
        <begin position="1080"/>
        <end position="1100"/>
    </location>
</feature>
<evidence type="ECO:0000313" key="12">
    <source>
        <dbReference type="EMBL" id="KAG7562329.1"/>
    </source>
</evidence>
<feature type="compositionally biased region" description="Basic residues" evidence="8">
    <location>
        <begin position="127"/>
        <end position="137"/>
    </location>
</feature>
<dbReference type="InterPro" id="IPR003593">
    <property type="entry name" value="AAA+_ATPase"/>
</dbReference>
<dbReference type="GO" id="GO:0090374">
    <property type="term" value="P:oligopeptide export from mitochondrion"/>
    <property type="evidence" value="ECO:0007669"/>
    <property type="project" value="TreeGrafter"/>
</dbReference>
<keyword evidence="13" id="KW-1185">Reference proteome</keyword>
<dbReference type="FunFam" id="1.20.1560.10:FF:000102">
    <property type="entry name" value="ABC multidrug transporter Mdr1"/>
    <property type="match status" value="1"/>
</dbReference>
<evidence type="ECO:0000256" key="8">
    <source>
        <dbReference type="SAM" id="MobiDB-lite"/>
    </source>
</evidence>
<name>A0A8K0JNE2_9TREE</name>
<dbReference type="CDD" id="cd18577">
    <property type="entry name" value="ABC_6TM_Pgp_ABCB1_D1_like"/>
    <property type="match status" value="1"/>
</dbReference>
<dbReference type="InterPro" id="IPR011527">
    <property type="entry name" value="ABC1_TM_dom"/>
</dbReference>
<feature type="transmembrane region" description="Helical" evidence="9">
    <location>
        <begin position="996"/>
        <end position="1018"/>
    </location>
</feature>
<keyword evidence="6 9" id="KW-1133">Transmembrane helix</keyword>
<accession>A0A8K0JNE2</accession>
<dbReference type="GO" id="GO:0016887">
    <property type="term" value="F:ATP hydrolysis activity"/>
    <property type="evidence" value="ECO:0007669"/>
    <property type="project" value="InterPro"/>
</dbReference>
<dbReference type="InterPro" id="IPR036640">
    <property type="entry name" value="ABC1_TM_sf"/>
</dbReference>
<dbReference type="CDD" id="cd03249">
    <property type="entry name" value="ABC_MTABC3_MDL1_MDL2"/>
    <property type="match status" value="2"/>
</dbReference>
<feature type="domain" description="ABC transporter" evidence="10">
    <location>
        <begin position="512"/>
        <end position="757"/>
    </location>
</feature>
<keyword evidence="7 9" id="KW-0472">Membrane</keyword>
<evidence type="ECO:0000256" key="1">
    <source>
        <dbReference type="ARBA" id="ARBA00004141"/>
    </source>
</evidence>
<feature type="compositionally biased region" description="Polar residues" evidence="8">
    <location>
        <begin position="1"/>
        <end position="11"/>
    </location>
</feature>
<evidence type="ECO:0000256" key="2">
    <source>
        <dbReference type="ARBA" id="ARBA00007577"/>
    </source>
</evidence>
<dbReference type="FunFam" id="3.40.50.300:FF:000916">
    <property type="entry name" value="ABC transporter B family member 9"/>
    <property type="match status" value="1"/>
</dbReference>
<feature type="region of interest" description="Disordered" evidence="8">
    <location>
        <begin position="762"/>
        <end position="791"/>
    </location>
</feature>
<evidence type="ECO:0000256" key="6">
    <source>
        <dbReference type="ARBA" id="ARBA00022989"/>
    </source>
</evidence>
<dbReference type="Pfam" id="PF00005">
    <property type="entry name" value="ABC_tran"/>
    <property type="match status" value="2"/>
</dbReference>
<feature type="transmembrane region" description="Helical" evidence="9">
    <location>
        <begin position="1112"/>
        <end position="1132"/>
    </location>
</feature>
<dbReference type="PANTHER" id="PTHR43394:SF27">
    <property type="entry name" value="ATP-DEPENDENT TRANSLOCASE ABCB1-LIKE"/>
    <property type="match status" value="1"/>
</dbReference>
<dbReference type="PANTHER" id="PTHR43394">
    <property type="entry name" value="ATP-DEPENDENT PERMEASE MDL1, MITOCHONDRIAL"/>
    <property type="match status" value="1"/>
</dbReference>
<dbReference type="FunFam" id="3.40.50.300:FF:000251">
    <property type="entry name" value="ABC transporter B family member 19"/>
    <property type="match status" value="1"/>
</dbReference>
<evidence type="ECO:0008006" key="14">
    <source>
        <dbReference type="Google" id="ProtNLM"/>
    </source>
</evidence>
<feature type="region of interest" description="Disordered" evidence="8">
    <location>
        <begin position="1"/>
        <end position="137"/>
    </location>
</feature>
<dbReference type="InterPro" id="IPR039421">
    <property type="entry name" value="Type_1_exporter"/>
</dbReference>
<dbReference type="GO" id="GO:0005743">
    <property type="term" value="C:mitochondrial inner membrane"/>
    <property type="evidence" value="ECO:0007669"/>
    <property type="project" value="TreeGrafter"/>
</dbReference>
<feature type="transmembrane region" description="Helical" evidence="9">
    <location>
        <begin position="853"/>
        <end position="877"/>
    </location>
</feature>
<feature type="transmembrane region" description="Helical" evidence="9">
    <location>
        <begin position="417"/>
        <end position="439"/>
    </location>
</feature>
<dbReference type="Pfam" id="PF00664">
    <property type="entry name" value="ABC_membrane"/>
    <property type="match status" value="2"/>
</dbReference>
<keyword evidence="3 9" id="KW-0812">Transmembrane</keyword>
<dbReference type="Gene3D" id="1.20.1560.10">
    <property type="entry name" value="ABC transporter type 1, transmembrane domain"/>
    <property type="match status" value="1"/>
</dbReference>
<protein>
    <recommendedName>
        <fullName evidence="14">Multidrug resistance protein 1</fullName>
    </recommendedName>
</protein>
<evidence type="ECO:0000259" key="10">
    <source>
        <dbReference type="PROSITE" id="PS50893"/>
    </source>
</evidence>
<evidence type="ECO:0000256" key="9">
    <source>
        <dbReference type="SAM" id="Phobius"/>
    </source>
</evidence>
<evidence type="ECO:0000259" key="11">
    <source>
        <dbReference type="PROSITE" id="PS50929"/>
    </source>
</evidence>
<comment type="similarity">
    <text evidence="2">Belongs to the ABC transporter superfamily. ABCB family. Multidrug resistance exporter (TC 3.A.1.201) subfamily.</text>
</comment>
<dbReference type="Proteomes" id="UP000812966">
    <property type="component" value="Unassembled WGS sequence"/>
</dbReference>
<feature type="transmembrane region" description="Helical" evidence="9">
    <location>
        <begin position="334"/>
        <end position="352"/>
    </location>
</feature>
<reference evidence="12" key="1">
    <citation type="submission" date="2020-04" db="EMBL/GenBank/DDBJ databases">
        <title>Analysis of mating type loci in Filobasidium floriforme.</title>
        <authorList>
            <person name="Nowrousian M."/>
        </authorList>
    </citation>
    <scope>NUCLEOTIDE SEQUENCE</scope>
    <source>
        <strain evidence="12">CBS 6242</strain>
    </source>
</reference>
<dbReference type="SMART" id="SM00382">
    <property type="entry name" value="AAA"/>
    <property type="match status" value="2"/>
</dbReference>
<feature type="transmembrane region" description="Helical" evidence="9">
    <location>
        <begin position="175"/>
        <end position="194"/>
    </location>
</feature>
<dbReference type="Gene3D" id="3.40.50.300">
    <property type="entry name" value="P-loop containing nucleotide triphosphate hydrolases"/>
    <property type="match status" value="2"/>
</dbReference>
<feature type="transmembrane region" description="Helical" evidence="9">
    <location>
        <begin position="968"/>
        <end position="990"/>
    </location>
</feature>
<dbReference type="PROSITE" id="PS50929">
    <property type="entry name" value="ABC_TM1F"/>
    <property type="match status" value="2"/>
</dbReference>
<evidence type="ECO:0000256" key="3">
    <source>
        <dbReference type="ARBA" id="ARBA00022692"/>
    </source>
</evidence>
<dbReference type="GO" id="GO:0005524">
    <property type="term" value="F:ATP binding"/>
    <property type="evidence" value="ECO:0007669"/>
    <property type="project" value="UniProtKB-KW"/>
</dbReference>
<sequence>MSEARSPSMQPSHPDPLTDRLPSDHNRDEVETSEAPFQSIALPSGIPNPSAIGAASAPYAQTGPEARDLDGVAEKSSVTAGHAGTGLQKADMSVEKEALGIVPTSSISKSSEKEKHTKDDENVSEKPKKKGIFGRKKKDQTVVETNATGLKEKAEVPPVSLFTLYRYHTKMERTANVLGLVLAAAAGATQPLMVRSRNRLTTSFTNFTRVLLEGNDPAAIDQAKDTVLHDSALNASYLVYIGLGMLVCTYGYMVIWQITAELASRRIRERFLKATLTQEISFFDDLGSGEVATRIESDTHLVHTGLGEKVPTSVQYISTFLTGFILAFAKSWRLALATSSMLPVIMVAGAIMGKTMTKFTQNASTYIADSGSLAEEVFSSIRTAQAFGAQKTLADLFDAYVKKASVVGIKGARISSLGLAIMFFVIYSGYALAFFYGAILINQNRADAGTVITVFLSILIGSFSMAMLAPELQAIGKARGGAAKLFAVIEKPSAIDSGSEEGLKPETCRGSITFENVRFNYPSRPDVPILKGLSTTFEANETTALVGASGSGKSSTISLIERFYDPLSGVVMLDGRDIRTLNVKWLRTQIGLVSQEPVLFGMTILKNIETGLINTPHENASPEVKFELIKQAAEKANAHEFIMALPEQYETDVGQAGHLLSGGQKQRVAIARAIVSNPPILLLDEATSALDSRSERAVQAALDEAAKNRTCIVVAHRLSTIRDANKILVVGAGEIIEQGTHNSLLELEGSYHGMVQAQKLQQEAEKAAVEEDSDSDDAATSQASEVKRVQSRRSEIVEKPILDRRSTRQSVASEVLAAKRAEEGETRENTKLYSLFYLGKRCYKINREGKWQYLLGFFASICTGAVYPALAVLFGKAINDFSLRGSELTSATNRNALWYFIVAILAAISIWVQQVTLTAQAEHLTGKLRTLYFKALIRHDIAFYDEDANTTGALTSSLSDNPQKVQGLAGVTLGTIIQSISTIVVGMILGLAYGPLLALIGIACIPLLVCAGYIRLHVVVLKDQKNKKVYSKTAHMASEAAGAIRTVASLTREEDCCREYHDALQGPTQYSIKSALKANLLYAVSQALSFWVIGLVFYVGSRWLASGRYSTQQFFTVLNSVVFSAIQAGNVFQFVPDASKAKQSCTTMLQAIDHLPEIDAESDEGKVLTREQVVGNMTFENVHFRYPTRPGVRVLRGLDLEIPAGMSVALCGASGCGKSTTIGLVERFYDPLSGAVTLDGVNLEDMNINSFRSHMALVSQEPTLYRGSIRFNVLLGANKPAAEVTEEELIQACKDANIYDFIVSLPDGFDTLVGNKGSQLSGGQKQRIAIARALIRNPKILLLDEATSALDSQSELIVSQVLDRARRGRSSLIIAHRLSTIQNCDIICFFKDGRIVEKGSHQELLALHGGYYELVTMQTLSKQ</sequence>
<feature type="domain" description="ABC transmembrane type-1" evidence="11">
    <location>
        <begin position="854"/>
        <end position="1140"/>
    </location>
</feature>
<evidence type="ECO:0000256" key="4">
    <source>
        <dbReference type="ARBA" id="ARBA00022741"/>
    </source>
</evidence>
<evidence type="ECO:0000256" key="5">
    <source>
        <dbReference type="ARBA" id="ARBA00022840"/>
    </source>
</evidence>
<feature type="domain" description="ABC transmembrane type-1" evidence="11">
    <location>
        <begin position="177"/>
        <end position="477"/>
    </location>
</feature>
<feature type="transmembrane region" description="Helical" evidence="9">
    <location>
        <begin position="451"/>
        <end position="469"/>
    </location>
</feature>
<dbReference type="InterPro" id="IPR017871">
    <property type="entry name" value="ABC_transporter-like_CS"/>
</dbReference>
<dbReference type="PROSITE" id="PS00211">
    <property type="entry name" value="ABC_TRANSPORTER_1"/>
    <property type="match status" value="2"/>
</dbReference>
<feature type="transmembrane region" description="Helical" evidence="9">
    <location>
        <begin position="237"/>
        <end position="258"/>
    </location>
</feature>
<evidence type="ECO:0000313" key="13">
    <source>
        <dbReference type="Proteomes" id="UP000812966"/>
    </source>
</evidence>
<dbReference type="SUPFAM" id="SSF52540">
    <property type="entry name" value="P-loop containing nucleoside triphosphate hydrolases"/>
    <property type="match status" value="2"/>
</dbReference>
<dbReference type="InterPro" id="IPR003439">
    <property type="entry name" value="ABC_transporter-like_ATP-bd"/>
</dbReference>
<dbReference type="CDD" id="cd18578">
    <property type="entry name" value="ABC_6TM_Pgp_ABCB1_D2_like"/>
    <property type="match status" value="1"/>
</dbReference>
<feature type="transmembrane region" description="Helical" evidence="9">
    <location>
        <begin position="897"/>
        <end position="919"/>
    </location>
</feature>
<feature type="compositionally biased region" description="Basic and acidic residues" evidence="8">
    <location>
        <begin position="16"/>
        <end position="30"/>
    </location>
</feature>
<dbReference type="GO" id="GO:0015421">
    <property type="term" value="F:ABC-type oligopeptide transporter activity"/>
    <property type="evidence" value="ECO:0007669"/>
    <property type="project" value="TreeGrafter"/>
</dbReference>
<comment type="subcellular location">
    <subcellularLocation>
        <location evidence="1">Membrane</location>
        <topology evidence="1">Multi-pass membrane protein</topology>
    </subcellularLocation>
</comment>
<organism evidence="12 13">
    <name type="scientific">Filobasidium floriforme</name>
    <dbReference type="NCBI Taxonomy" id="5210"/>
    <lineage>
        <taxon>Eukaryota</taxon>
        <taxon>Fungi</taxon>
        <taxon>Dikarya</taxon>
        <taxon>Basidiomycota</taxon>
        <taxon>Agaricomycotina</taxon>
        <taxon>Tremellomycetes</taxon>
        <taxon>Filobasidiales</taxon>
        <taxon>Filobasidiaceae</taxon>
        <taxon>Filobasidium</taxon>
    </lineage>
</organism>
<dbReference type="PROSITE" id="PS50893">
    <property type="entry name" value="ABC_TRANSPORTER_2"/>
    <property type="match status" value="2"/>
</dbReference>